<reference evidence="1" key="1">
    <citation type="submission" date="2022-04" db="EMBL/GenBank/DDBJ databases">
        <title>Genome of the entomopathogenic fungus Entomophthora muscae.</title>
        <authorList>
            <person name="Elya C."/>
            <person name="Lovett B.R."/>
            <person name="Lee E."/>
            <person name="Macias A.M."/>
            <person name="Hajek A.E."/>
            <person name="De Bivort B.L."/>
            <person name="Kasson M.T."/>
            <person name="De Fine Licht H.H."/>
            <person name="Stajich J.E."/>
        </authorList>
    </citation>
    <scope>NUCLEOTIDE SEQUENCE</scope>
    <source>
        <strain evidence="1">Berkeley</strain>
    </source>
</reference>
<dbReference type="EMBL" id="QTSX02002853">
    <property type="protein sequence ID" value="KAJ9074564.1"/>
    <property type="molecule type" value="Genomic_DNA"/>
</dbReference>
<name>A0ACC2TIZ5_9FUNG</name>
<sequence length="261" mass="27205">MYAGCERAQISGNGSRDGSRDDSRGRLRSKCPPPSGSPGGGQGIISSSLSSLFQKATSDEPGPIMSAVTAGKARVEDAIGLETKAVPDASSLSRLKGVLTGDVAKPQAVKPTKGKKAKQASTKSETAGYSLSELVAPYLPEEVVQIYSNTAGLLTDVDSDQNKRMVRSSLLQAKMLINLSIDVAAKALETPGDRNPLGDVKNIAKDASYFVDILRNSIESTELSDLALAQDPASLSLATKASIAAMNATMHVLKNSPATNN</sequence>
<keyword evidence="2" id="KW-1185">Reference proteome</keyword>
<protein>
    <submittedName>
        <fullName evidence="1">Uncharacterized protein</fullName>
    </submittedName>
</protein>
<dbReference type="Proteomes" id="UP001165960">
    <property type="component" value="Unassembled WGS sequence"/>
</dbReference>
<gene>
    <name evidence="1" type="ORF">DSO57_1005016</name>
</gene>
<proteinExistence type="predicted"/>
<organism evidence="1 2">
    <name type="scientific">Entomophthora muscae</name>
    <dbReference type="NCBI Taxonomy" id="34485"/>
    <lineage>
        <taxon>Eukaryota</taxon>
        <taxon>Fungi</taxon>
        <taxon>Fungi incertae sedis</taxon>
        <taxon>Zoopagomycota</taxon>
        <taxon>Entomophthoromycotina</taxon>
        <taxon>Entomophthoromycetes</taxon>
        <taxon>Entomophthorales</taxon>
        <taxon>Entomophthoraceae</taxon>
        <taxon>Entomophthora</taxon>
    </lineage>
</organism>
<comment type="caution">
    <text evidence="1">The sequence shown here is derived from an EMBL/GenBank/DDBJ whole genome shotgun (WGS) entry which is preliminary data.</text>
</comment>
<accession>A0ACC2TIZ5</accession>
<evidence type="ECO:0000313" key="2">
    <source>
        <dbReference type="Proteomes" id="UP001165960"/>
    </source>
</evidence>
<evidence type="ECO:0000313" key="1">
    <source>
        <dbReference type="EMBL" id="KAJ9074564.1"/>
    </source>
</evidence>